<dbReference type="AlphaFoldDB" id="A0A1G2INX1"/>
<comment type="caution">
    <text evidence="1">The sequence shown here is derived from an EMBL/GenBank/DDBJ whole genome shotgun (WGS) entry which is preliminary data.</text>
</comment>
<organism evidence="1 2">
    <name type="scientific">Candidatus Staskawiczbacteria bacterium RIFCSPLOWO2_12_FULL_37_15</name>
    <dbReference type="NCBI Taxonomy" id="1802218"/>
    <lineage>
        <taxon>Bacteria</taxon>
        <taxon>Candidatus Staskawicziibacteriota</taxon>
    </lineage>
</organism>
<name>A0A1G2INX1_9BACT</name>
<evidence type="ECO:0000313" key="1">
    <source>
        <dbReference type="EMBL" id="OGZ75878.1"/>
    </source>
</evidence>
<protein>
    <recommendedName>
        <fullName evidence="3">Endonuclease/exonuclease/phosphatase domain-containing protein</fullName>
    </recommendedName>
</protein>
<sequence>MEIIGAYIPSRDKSFEKIQRKKKFIKNLGKSFLTYSNDYFRIFCGDFNILEKEHIPHYNFFEKWEYDFYNSLINHGLFDSFRYLNPQKKDYSWVGRTGDGYRYDHCFVSKDLLPFVKECYYLHNPRNERLSDHSAIILKLNL</sequence>
<accession>A0A1G2INX1</accession>
<dbReference type="SUPFAM" id="SSF56219">
    <property type="entry name" value="DNase I-like"/>
    <property type="match status" value="1"/>
</dbReference>
<dbReference type="Gene3D" id="3.60.10.10">
    <property type="entry name" value="Endonuclease/exonuclease/phosphatase"/>
    <property type="match status" value="1"/>
</dbReference>
<evidence type="ECO:0008006" key="3">
    <source>
        <dbReference type="Google" id="ProtNLM"/>
    </source>
</evidence>
<reference evidence="1 2" key="1">
    <citation type="journal article" date="2016" name="Nat. Commun.">
        <title>Thousands of microbial genomes shed light on interconnected biogeochemical processes in an aquifer system.</title>
        <authorList>
            <person name="Anantharaman K."/>
            <person name="Brown C.T."/>
            <person name="Hug L.A."/>
            <person name="Sharon I."/>
            <person name="Castelle C.J."/>
            <person name="Probst A.J."/>
            <person name="Thomas B.C."/>
            <person name="Singh A."/>
            <person name="Wilkins M.J."/>
            <person name="Karaoz U."/>
            <person name="Brodie E.L."/>
            <person name="Williams K.H."/>
            <person name="Hubbard S.S."/>
            <person name="Banfield J.F."/>
        </authorList>
    </citation>
    <scope>NUCLEOTIDE SEQUENCE [LARGE SCALE GENOMIC DNA]</scope>
</reference>
<proteinExistence type="predicted"/>
<dbReference type="EMBL" id="MHPE01000043">
    <property type="protein sequence ID" value="OGZ75878.1"/>
    <property type="molecule type" value="Genomic_DNA"/>
</dbReference>
<gene>
    <name evidence="1" type="ORF">A3G45_00040</name>
</gene>
<dbReference type="Proteomes" id="UP000178632">
    <property type="component" value="Unassembled WGS sequence"/>
</dbReference>
<evidence type="ECO:0000313" key="2">
    <source>
        <dbReference type="Proteomes" id="UP000178632"/>
    </source>
</evidence>
<dbReference type="InterPro" id="IPR036691">
    <property type="entry name" value="Endo/exonu/phosph_ase_sf"/>
</dbReference>